<evidence type="ECO:0000313" key="2">
    <source>
        <dbReference type="Proteomes" id="UP000178485"/>
    </source>
</evidence>
<dbReference type="Proteomes" id="UP000178485">
    <property type="component" value="Chromosome i"/>
</dbReference>
<organism evidence="1 2">
    <name type="scientific">Petrimonas mucosa</name>
    <dbReference type="NCBI Taxonomy" id="1642646"/>
    <lineage>
        <taxon>Bacteria</taxon>
        <taxon>Pseudomonadati</taxon>
        <taxon>Bacteroidota</taxon>
        <taxon>Bacteroidia</taxon>
        <taxon>Bacteroidales</taxon>
        <taxon>Dysgonomonadaceae</taxon>
        <taxon>Petrimonas</taxon>
    </lineage>
</organism>
<evidence type="ECO:0000313" key="1">
    <source>
        <dbReference type="EMBL" id="SCM59620.1"/>
    </source>
</evidence>
<accession>A0A1G4GAP3</accession>
<dbReference type="KEGG" id="pmuc:ING2E5A_2825"/>
<name>A0A1G4GAP3_9BACT</name>
<gene>
    <name evidence="1" type="primary">cpsJ</name>
    <name evidence="1" type="ORF">ING2E5A_2825</name>
</gene>
<dbReference type="AlphaFoldDB" id="A0A1G4GAP3"/>
<dbReference type="Pfam" id="PF07676">
    <property type="entry name" value="PD40"/>
    <property type="match status" value="1"/>
</dbReference>
<protein>
    <recommendedName>
        <fullName evidence="3">Protein TolB</fullName>
    </recommendedName>
</protein>
<reference evidence="1 2" key="1">
    <citation type="submission" date="2016-08" db="EMBL/GenBank/DDBJ databases">
        <authorList>
            <person name="Seilhamer J.J."/>
        </authorList>
    </citation>
    <scope>NUCLEOTIDE SEQUENCE [LARGE SCALE GENOMIC DNA]</scope>
    <source>
        <strain evidence="1">ING2-E5A</strain>
    </source>
</reference>
<dbReference type="STRING" id="1642646.ING2E5A_2825"/>
<dbReference type="Gene3D" id="2.130.10.10">
    <property type="entry name" value="YVTN repeat-like/Quinoprotein amine dehydrogenase"/>
    <property type="match status" value="1"/>
</dbReference>
<keyword evidence="2" id="KW-1185">Reference proteome</keyword>
<sequence length="412" mass="47999">MILDKAKLLFKNSYLGTPLIKIRYLLYRYVKNRQISSHFVFDKNVLNSVDKDRINFFGYYNISPENEEGDILYLKVTNEDVRGSLVEPSQIMLKDKEGKITKIAKTKVWNWQQGCMLQWLPKDNKHIIFNDLDNSSDNYISKVIDKSGRIIKMYTIPIYSVSKTGKYALSLNFSRLAAMRPDYGYFNLPFNNLPPDNEDGIWYVDLKTGTTSLLLTLEQLKAFSYVKTMYDAKHKVNHIDIAPDGSKFMFLHRWIGPKGRFTRLVVCNKNGSNLKILNGDTMVSHCCWLNSSEILAFCNYKGDVGYYKFDLNTETAMLYSKLLPRVDGHPSISPDGKYIITDTYPNLSRFSSLYLFNIEKEEIKKVGDFYQSLRYNKEIRCDLHPKWDTSGNKIYFESTHQGNRKLYELILR</sequence>
<dbReference type="EMBL" id="LT608328">
    <property type="protein sequence ID" value="SCM59620.1"/>
    <property type="molecule type" value="Genomic_DNA"/>
</dbReference>
<dbReference type="InterPro" id="IPR011659">
    <property type="entry name" value="WD40"/>
</dbReference>
<dbReference type="SUPFAM" id="SSF82171">
    <property type="entry name" value="DPP6 N-terminal domain-like"/>
    <property type="match status" value="1"/>
</dbReference>
<proteinExistence type="predicted"/>
<dbReference type="RefSeq" id="WP_071137881.1">
    <property type="nucleotide sequence ID" value="NZ_LT608328.1"/>
</dbReference>
<dbReference type="InterPro" id="IPR015943">
    <property type="entry name" value="WD40/YVTN_repeat-like_dom_sf"/>
</dbReference>
<evidence type="ECO:0008006" key="3">
    <source>
        <dbReference type="Google" id="ProtNLM"/>
    </source>
</evidence>